<dbReference type="EMBL" id="JAPFFM010000017">
    <property type="protein sequence ID" value="KAJ6695731.1"/>
    <property type="molecule type" value="Genomic_DNA"/>
</dbReference>
<feature type="transmembrane region" description="Helical" evidence="1">
    <location>
        <begin position="144"/>
        <end position="164"/>
    </location>
</feature>
<dbReference type="Proteomes" id="UP001151752">
    <property type="component" value="Chromosome 3"/>
</dbReference>
<reference evidence="2" key="1">
    <citation type="submission" date="2022-11" db="EMBL/GenBank/DDBJ databases">
        <authorList>
            <person name="Hyden B.L."/>
            <person name="Feng K."/>
            <person name="Yates T."/>
            <person name="Jawdy S."/>
            <person name="Smart L.B."/>
            <person name="Muchero W."/>
        </authorList>
    </citation>
    <scope>NUCLEOTIDE SEQUENCE</scope>
    <source>
        <tissue evidence="2">Shoot tip</tissue>
    </source>
</reference>
<evidence type="ECO:0000313" key="3">
    <source>
        <dbReference type="Proteomes" id="UP001151752"/>
    </source>
</evidence>
<keyword evidence="1" id="KW-0812">Transmembrane</keyword>
<gene>
    <name evidence="2" type="ORF">OIU74_014769</name>
</gene>
<evidence type="ECO:0000256" key="1">
    <source>
        <dbReference type="SAM" id="Phobius"/>
    </source>
</evidence>
<organism evidence="2 3">
    <name type="scientific">Salix koriyanagi</name>
    <dbReference type="NCBI Taxonomy" id="2511006"/>
    <lineage>
        <taxon>Eukaryota</taxon>
        <taxon>Viridiplantae</taxon>
        <taxon>Streptophyta</taxon>
        <taxon>Embryophyta</taxon>
        <taxon>Tracheophyta</taxon>
        <taxon>Spermatophyta</taxon>
        <taxon>Magnoliopsida</taxon>
        <taxon>eudicotyledons</taxon>
        <taxon>Gunneridae</taxon>
        <taxon>Pentapetalae</taxon>
        <taxon>rosids</taxon>
        <taxon>fabids</taxon>
        <taxon>Malpighiales</taxon>
        <taxon>Salicaceae</taxon>
        <taxon>Saliceae</taxon>
        <taxon>Salix</taxon>
    </lineage>
</organism>
<keyword evidence="1" id="KW-0472">Membrane</keyword>
<protein>
    <submittedName>
        <fullName evidence="2">Uncharacterized protein</fullName>
    </submittedName>
</protein>
<evidence type="ECO:0000313" key="2">
    <source>
        <dbReference type="EMBL" id="KAJ6695731.1"/>
    </source>
</evidence>
<name>A0A9Q0PWS1_9ROSI</name>
<sequence>METRKCTFSHQGTESTGMEVDLVELLTVDTGKPLEKISQSNTGALLLDIGRHWISILERLYRLDDWVLCKIYKKIKKPNDVRNRQRDEESSALTAIDDVNSVDHHGEDRTDLPVMDSGHAGEIDMLVPVLFLPMTIANKRSLQVNSLLILTSMLLHIAACFPVWPRLVEILPKYFANSDNLSAQDELLNPACILSLEHR</sequence>
<accession>A0A9Q0PWS1</accession>
<dbReference type="AlphaFoldDB" id="A0A9Q0PWS1"/>
<proteinExistence type="predicted"/>
<keyword evidence="3" id="KW-1185">Reference proteome</keyword>
<keyword evidence="1" id="KW-1133">Transmembrane helix</keyword>
<comment type="caution">
    <text evidence="2">The sequence shown here is derived from an EMBL/GenBank/DDBJ whole genome shotgun (WGS) entry which is preliminary data.</text>
</comment>
<reference evidence="2" key="2">
    <citation type="journal article" date="2023" name="Int. J. Mol. Sci.">
        <title>De Novo Assembly and Annotation of 11 Diverse Shrub Willow (Salix) Genomes Reveals Novel Gene Organization in Sex-Linked Regions.</title>
        <authorList>
            <person name="Hyden B."/>
            <person name="Feng K."/>
            <person name="Yates T.B."/>
            <person name="Jawdy S."/>
            <person name="Cereghino C."/>
            <person name="Smart L.B."/>
            <person name="Muchero W."/>
        </authorList>
    </citation>
    <scope>NUCLEOTIDE SEQUENCE</scope>
    <source>
        <tissue evidence="2">Shoot tip</tissue>
    </source>
</reference>